<dbReference type="CDD" id="cd09110">
    <property type="entry name" value="PLDc_CLS_1"/>
    <property type="match status" value="1"/>
</dbReference>
<dbReference type="GO" id="GO:0030572">
    <property type="term" value="F:phosphatidyltransferase activity"/>
    <property type="evidence" value="ECO:0007669"/>
    <property type="project" value="UniProtKB-ARBA"/>
</dbReference>
<organism evidence="2">
    <name type="scientific">Paramoeba aestuarina</name>
    <dbReference type="NCBI Taxonomy" id="180227"/>
    <lineage>
        <taxon>Eukaryota</taxon>
        <taxon>Amoebozoa</taxon>
        <taxon>Discosea</taxon>
        <taxon>Flabellinia</taxon>
        <taxon>Dactylopodida</taxon>
        <taxon>Paramoebidae</taxon>
        <taxon>Paramoeba</taxon>
    </lineage>
</organism>
<dbReference type="SUPFAM" id="SSF56024">
    <property type="entry name" value="Phospholipase D/nuclease"/>
    <property type="match status" value="2"/>
</dbReference>
<dbReference type="PANTHER" id="PTHR21248">
    <property type="entry name" value="CARDIOLIPIN SYNTHASE"/>
    <property type="match status" value="1"/>
</dbReference>
<sequence>MKGAGGRGQEAARAGLKKAQQFVQSFSKDPPKQVLTSDILESLKRRGIPQASVDHWREVLPKLAKYGHLSQGNKISIYASGDQAYSEMWRQIDNANERVWLSTYIFEHDVIGTKFLSKMAEAADRGCAVKLVYDHVGSLSLPPSELSELSKTGAEIIPYNVVTWWFTWRTQFLRNHQKITLIDQNAAFCGGMNIGNEYCSKEVGGNGMFRDTHMKIVGPALEDLEAVYVSSLYEARWHQLRRLSGTSYFRNKRLQVGKVARQYNPFKNFSFPHYVPGKGWEARDIEHVFKVETSPVILARHFFRYLKTFSDLFNPLFFGQPEHFRQPQISLNKSKTPLFETPENRDTGSVVQVLASHTRKQRRIVQQALQLAIKSSRTSCLVTTPYFFPPRKLRQALFSAAKNGSKVRIITAGNSDVKVMLHAARYIYHLFLSHGIEIYEMKSPILHSKTVTIDDVFVTVGSYNFDIFSEKNLEVNVATFDPDAAAALNNQFEVDLTHCKKITLDDLHETSYVERFKQWCCYKVCQAVSFTILARL</sequence>
<accession>A0A7S4UZ58</accession>
<feature type="domain" description="PLD phosphodiesterase" evidence="1">
    <location>
        <begin position="171"/>
        <end position="198"/>
    </location>
</feature>
<dbReference type="InterPro" id="IPR025202">
    <property type="entry name" value="PLD-like_dom"/>
</dbReference>
<name>A0A7S4UZ58_9EUKA</name>
<dbReference type="AlphaFoldDB" id="A0A7S4UZ58"/>
<dbReference type="InterPro" id="IPR001736">
    <property type="entry name" value="PLipase_D/transphosphatidylase"/>
</dbReference>
<evidence type="ECO:0000259" key="1">
    <source>
        <dbReference type="PROSITE" id="PS50035"/>
    </source>
</evidence>
<dbReference type="CDD" id="cd09159">
    <property type="entry name" value="PLDc_ybhO_like_2"/>
    <property type="match status" value="1"/>
</dbReference>
<dbReference type="PROSITE" id="PS50035">
    <property type="entry name" value="PLD"/>
    <property type="match status" value="2"/>
</dbReference>
<dbReference type="Gene3D" id="3.30.870.10">
    <property type="entry name" value="Endonuclease Chain A"/>
    <property type="match status" value="2"/>
</dbReference>
<dbReference type="Pfam" id="PF13091">
    <property type="entry name" value="PLDc_2"/>
    <property type="match status" value="2"/>
</dbReference>
<reference evidence="2" key="1">
    <citation type="submission" date="2021-01" db="EMBL/GenBank/DDBJ databases">
        <authorList>
            <person name="Corre E."/>
            <person name="Pelletier E."/>
            <person name="Niang G."/>
            <person name="Scheremetjew M."/>
            <person name="Finn R."/>
            <person name="Kale V."/>
            <person name="Holt S."/>
            <person name="Cochrane G."/>
            <person name="Meng A."/>
            <person name="Brown T."/>
            <person name="Cohen L."/>
        </authorList>
    </citation>
    <scope>NUCLEOTIDE SEQUENCE</scope>
    <source>
        <strain evidence="2">SoJaBio B1-5/56/2</strain>
    </source>
</reference>
<dbReference type="GO" id="GO:0032049">
    <property type="term" value="P:cardiolipin biosynthetic process"/>
    <property type="evidence" value="ECO:0007669"/>
    <property type="project" value="UniProtKB-ARBA"/>
</dbReference>
<proteinExistence type="predicted"/>
<dbReference type="PANTHER" id="PTHR21248:SF22">
    <property type="entry name" value="PHOSPHOLIPASE D"/>
    <property type="match status" value="1"/>
</dbReference>
<evidence type="ECO:0000313" key="2">
    <source>
        <dbReference type="EMBL" id="CAE2337882.1"/>
    </source>
</evidence>
<gene>
    <name evidence="2" type="ORF">NAES01612_LOCUS24946</name>
</gene>
<dbReference type="EMBL" id="HBKR01038212">
    <property type="protein sequence ID" value="CAE2337882.1"/>
    <property type="molecule type" value="Transcribed_RNA"/>
</dbReference>
<feature type="domain" description="PLD phosphodiesterase" evidence="1">
    <location>
        <begin position="442"/>
        <end position="469"/>
    </location>
</feature>
<dbReference type="SMART" id="SM00155">
    <property type="entry name" value="PLDc"/>
    <property type="match status" value="2"/>
</dbReference>
<protein>
    <recommendedName>
        <fullName evidence="1">PLD phosphodiesterase domain-containing protein</fullName>
    </recommendedName>
</protein>